<dbReference type="InterPro" id="IPR013112">
    <property type="entry name" value="FAD-bd_8"/>
</dbReference>
<evidence type="ECO:0000256" key="3">
    <source>
        <dbReference type="ARBA" id="ARBA00022692"/>
    </source>
</evidence>
<evidence type="ECO:0000313" key="11">
    <source>
        <dbReference type="EMBL" id="RAH75885.1"/>
    </source>
</evidence>
<gene>
    <name evidence="11" type="ORF">BO86DRAFT_452031</name>
</gene>
<dbReference type="Proteomes" id="UP000249497">
    <property type="component" value="Unassembled WGS sequence"/>
</dbReference>
<keyword evidence="3 8" id="KW-0812">Transmembrane</keyword>
<evidence type="ECO:0000256" key="8">
    <source>
        <dbReference type="SAM" id="Phobius"/>
    </source>
</evidence>
<evidence type="ECO:0000313" key="12">
    <source>
        <dbReference type="Proteomes" id="UP000249497"/>
    </source>
</evidence>
<evidence type="ECO:0000256" key="1">
    <source>
        <dbReference type="ARBA" id="ARBA00004141"/>
    </source>
</evidence>
<evidence type="ECO:0000256" key="2">
    <source>
        <dbReference type="ARBA" id="ARBA00022448"/>
    </source>
</evidence>
<keyword evidence="9" id="KW-0732">Signal</keyword>
<keyword evidence="7" id="KW-0325">Glycoprotein</keyword>
<evidence type="ECO:0000256" key="6">
    <source>
        <dbReference type="ARBA" id="ARBA00023136"/>
    </source>
</evidence>
<evidence type="ECO:0000256" key="5">
    <source>
        <dbReference type="ARBA" id="ARBA00023065"/>
    </source>
</evidence>
<sequence length="766" mass="84768">MRITFAILTLCLSSDAVAKALSPSNANQYCMYAIYESFASFERKNVTNSTSAVSGSSARSSSASQCTNVLEVTSIYASMREYCHGRAYTAGLDFWKSFCANAGAALMSLDDIKARATTEYINQLPVFNPGAASSATISSAVLLNNSYYRQALRSVTANETDNSRSLNTVWGIHGFWGLVTLVGIIFNLLTRFSYCLYDVPKKYEEKPGSRSRLGLLSASNPISKVYTAANTHFILAPSLGTHHQRLLYGLKIPLRWQASVIFAFWALAFILACIRYDAYSDDPFNGTLAYQIWDTMGPRSGFLAFACLPWLWIFAGRNSIFIWGTGWSFQTFNIFHRHLAIVTVLFAIIHSISYTVKYLAYNPSKYTTDLETDWFKFGIVATGLMSIMIPFSCAALRQQFYEVFLIVHVLFGIVIVYALFTHMSKFGAEYTPHLWPLVAIWSFDRVLRLLRLAVCNLHIKRSSRMHSGRRTTVTYYPSSDVLHIEIQPAALPTSPKPGHYYYLYQPATFRGWENHPFTMASVRCSDNENSPASAFPDSSAPFRTPTEKEAAVVSQPLPLTLQSLTSSTPTLSFWVRPYTGWTQRLRSQALAAGNTLHATILLEGPYGHSACTALRTFDRVIMIMGGTGIGVATAYLQVLRPSRNGFEHPQIELHWTVREPALVSELCRAELSPYFQDPGVQMRFYCSRGLGSSVLEGENALISGVTLEDGRAPIGQIVAQAAAEEGSVAVVVCGPAEMADVSRAAVGAARRGGASGIEYFEEAYGW</sequence>
<dbReference type="Pfam" id="PF01794">
    <property type="entry name" value="Ferric_reduct"/>
    <property type="match status" value="1"/>
</dbReference>
<dbReference type="InterPro" id="IPR013130">
    <property type="entry name" value="Fe3_Rdtase_TM_dom"/>
</dbReference>
<name>A0A8T8WJA0_ASPJA</name>
<accession>A0A8T8WJA0</accession>
<evidence type="ECO:0000256" key="4">
    <source>
        <dbReference type="ARBA" id="ARBA00022989"/>
    </source>
</evidence>
<feature type="transmembrane region" description="Helical" evidence="8">
    <location>
        <begin position="260"/>
        <end position="278"/>
    </location>
</feature>
<evidence type="ECO:0000256" key="7">
    <source>
        <dbReference type="ARBA" id="ARBA00023180"/>
    </source>
</evidence>
<dbReference type="AlphaFoldDB" id="A0A8T8WJA0"/>
<feature type="domain" description="FAD-binding FR-type" evidence="10">
    <location>
        <begin position="463"/>
        <end position="612"/>
    </location>
</feature>
<dbReference type="GO" id="GO:0000293">
    <property type="term" value="F:ferric-chelate reductase activity"/>
    <property type="evidence" value="ECO:0007669"/>
    <property type="project" value="TreeGrafter"/>
</dbReference>
<proteinExistence type="predicted"/>
<dbReference type="PROSITE" id="PS51384">
    <property type="entry name" value="FAD_FR"/>
    <property type="match status" value="1"/>
</dbReference>
<keyword evidence="12" id="KW-1185">Reference proteome</keyword>
<feature type="transmembrane region" description="Helical" evidence="8">
    <location>
        <begin position="302"/>
        <end position="323"/>
    </location>
</feature>
<organism evidence="11 12">
    <name type="scientific">Aspergillus japonicus CBS 114.51</name>
    <dbReference type="NCBI Taxonomy" id="1448312"/>
    <lineage>
        <taxon>Eukaryota</taxon>
        <taxon>Fungi</taxon>
        <taxon>Dikarya</taxon>
        <taxon>Ascomycota</taxon>
        <taxon>Pezizomycotina</taxon>
        <taxon>Eurotiomycetes</taxon>
        <taxon>Eurotiomycetidae</taxon>
        <taxon>Eurotiales</taxon>
        <taxon>Aspergillaceae</taxon>
        <taxon>Aspergillus</taxon>
        <taxon>Aspergillus subgen. Circumdati</taxon>
    </lineage>
</organism>
<dbReference type="GO" id="GO:0015677">
    <property type="term" value="P:copper ion import"/>
    <property type="evidence" value="ECO:0007669"/>
    <property type="project" value="TreeGrafter"/>
</dbReference>
<dbReference type="Gene3D" id="3.40.50.80">
    <property type="entry name" value="Nucleotide-binding domain of ferredoxin-NADP reductase (FNR) module"/>
    <property type="match status" value="1"/>
</dbReference>
<dbReference type="GeneID" id="37180595"/>
<dbReference type="OrthoDB" id="167398at2759"/>
<dbReference type="InterPro" id="IPR051410">
    <property type="entry name" value="Ferric/Cupric_Reductase"/>
</dbReference>
<dbReference type="GO" id="GO:0006826">
    <property type="term" value="P:iron ion transport"/>
    <property type="evidence" value="ECO:0007669"/>
    <property type="project" value="TreeGrafter"/>
</dbReference>
<dbReference type="SFLD" id="SFLDS00052">
    <property type="entry name" value="Ferric_Reductase_Domain"/>
    <property type="match status" value="1"/>
</dbReference>
<evidence type="ECO:0000259" key="10">
    <source>
        <dbReference type="PROSITE" id="PS51384"/>
    </source>
</evidence>
<dbReference type="EMBL" id="KZ824901">
    <property type="protein sequence ID" value="RAH75885.1"/>
    <property type="molecule type" value="Genomic_DNA"/>
</dbReference>
<keyword evidence="2" id="KW-0813">Transport</keyword>
<dbReference type="PANTHER" id="PTHR32361">
    <property type="entry name" value="FERRIC/CUPRIC REDUCTASE TRANSMEMBRANE COMPONENT"/>
    <property type="match status" value="1"/>
</dbReference>
<dbReference type="InterPro" id="IPR017927">
    <property type="entry name" value="FAD-bd_FR_type"/>
</dbReference>
<dbReference type="RefSeq" id="XP_025521779.1">
    <property type="nucleotide sequence ID" value="XM_025676902.1"/>
</dbReference>
<dbReference type="PANTHER" id="PTHR32361:SF9">
    <property type="entry name" value="FERRIC REDUCTASE TRANSMEMBRANE COMPONENT 3-RELATED"/>
    <property type="match status" value="1"/>
</dbReference>
<comment type="subcellular location">
    <subcellularLocation>
        <location evidence="1">Membrane</location>
        <topology evidence="1">Multi-pass membrane protein</topology>
    </subcellularLocation>
</comment>
<dbReference type="SUPFAM" id="SSF52343">
    <property type="entry name" value="Ferredoxin reductase-like, C-terminal NADP-linked domain"/>
    <property type="match status" value="1"/>
</dbReference>
<reference evidence="11 12" key="1">
    <citation type="submission" date="2018-02" db="EMBL/GenBank/DDBJ databases">
        <title>The genomes of Aspergillus section Nigri reveals drivers in fungal speciation.</title>
        <authorList>
            <consortium name="DOE Joint Genome Institute"/>
            <person name="Vesth T.C."/>
            <person name="Nybo J."/>
            <person name="Theobald S."/>
            <person name="Brandl J."/>
            <person name="Frisvad J.C."/>
            <person name="Nielsen K.F."/>
            <person name="Lyhne E.K."/>
            <person name="Kogle M.E."/>
            <person name="Kuo A."/>
            <person name="Riley R."/>
            <person name="Clum A."/>
            <person name="Nolan M."/>
            <person name="Lipzen A."/>
            <person name="Salamov A."/>
            <person name="Henrissat B."/>
            <person name="Wiebenga A."/>
            <person name="De vries R.P."/>
            <person name="Grigoriev I.V."/>
            <person name="Mortensen U.H."/>
            <person name="Andersen M.R."/>
            <person name="Baker S.E."/>
        </authorList>
    </citation>
    <scope>NUCLEOTIDE SEQUENCE [LARGE SCALE GENOMIC DNA]</scope>
    <source>
        <strain evidence="11 12">CBS 114.51</strain>
    </source>
</reference>
<feature type="chain" id="PRO_5035927207" description="FAD-binding FR-type domain-containing protein" evidence="9">
    <location>
        <begin position="21"/>
        <end position="766"/>
    </location>
</feature>
<dbReference type="GO" id="GO:0005886">
    <property type="term" value="C:plasma membrane"/>
    <property type="evidence" value="ECO:0007669"/>
    <property type="project" value="TreeGrafter"/>
</dbReference>
<feature type="transmembrane region" description="Helical" evidence="8">
    <location>
        <begin position="170"/>
        <end position="189"/>
    </location>
</feature>
<feature type="transmembrane region" description="Helical" evidence="8">
    <location>
        <begin position="374"/>
        <end position="396"/>
    </location>
</feature>
<keyword evidence="6 8" id="KW-0472">Membrane</keyword>
<dbReference type="Pfam" id="PF08022">
    <property type="entry name" value="FAD_binding_8"/>
    <property type="match status" value="1"/>
</dbReference>
<keyword evidence="5" id="KW-0406">Ion transport</keyword>
<feature type="transmembrane region" description="Helical" evidence="8">
    <location>
        <begin position="403"/>
        <end position="420"/>
    </location>
</feature>
<protein>
    <recommendedName>
        <fullName evidence="10">FAD-binding FR-type domain-containing protein</fullName>
    </recommendedName>
</protein>
<feature type="signal peptide" evidence="9">
    <location>
        <begin position="1"/>
        <end position="20"/>
    </location>
</feature>
<dbReference type="SFLD" id="SFLDG01168">
    <property type="entry name" value="Ferric_reductase_subgroup_(FRE"/>
    <property type="match status" value="1"/>
</dbReference>
<evidence type="ECO:0000256" key="9">
    <source>
        <dbReference type="SAM" id="SignalP"/>
    </source>
</evidence>
<keyword evidence="4 8" id="KW-1133">Transmembrane helix</keyword>
<feature type="transmembrane region" description="Helical" evidence="8">
    <location>
        <begin position="335"/>
        <end position="354"/>
    </location>
</feature>
<dbReference type="InterPro" id="IPR039261">
    <property type="entry name" value="FNR_nucleotide-bd"/>
</dbReference>
<dbReference type="CDD" id="cd06186">
    <property type="entry name" value="NOX_Duox_like_FAD_NADP"/>
    <property type="match status" value="1"/>
</dbReference>
<dbReference type="GO" id="GO:0006879">
    <property type="term" value="P:intracellular iron ion homeostasis"/>
    <property type="evidence" value="ECO:0007669"/>
    <property type="project" value="TreeGrafter"/>
</dbReference>